<dbReference type="AlphaFoldDB" id="D5KY56"/>
<dbReference type="Pfam" id="PF23226">
    <property type="entry name" value="Exo_endo_phos_PGAP2IP"/>
    <property type="match status" value="1"/>
</dbReference>
<keyword evidence="1" id="KW-1133">Transmembrane helix</keyword>
<dbReference type="InterPro" id="IPR051916">
    <property type="entry name" value="GPI-anchor_lipid_remodeler"/>
</dbReference>
<dbReference type="FunFam" id="3.60.10.10:FF:000100">
    <property type="entry name" value="Unplaced genomic scaffold supercont2.12, whole genome shotgun sequence"/>
    <property type="match status" value="1"/>
</dbReference>
<feature type="transmembrane region" description="Helical" evidence="1">
    <location>
        <begin position="13"/>
        <end position="33"/>
    </location>
</feature>
<dbReference type="InterPro" id="IPR036691">
    <property type="entry name" value="Endo/exonu/phosph_ase_sf"/>
</dbReference>
<sequence length="454" mass="50969">MAGAYGLYTSSDWIGFGNGLQLTAFLAGLLPAFVQAASACDSATVWGTALAVNCLLDVASVVTAAYAFVPYGWLLRERTDLVLGFCTVATIGGALVASIICPPVSVQHERGIVRTERIKIWTLRAGLVLGAVSAAFAYSKIPTSTPTPYFPDYKMFTGGIWTVHFGVDEAGRDSQWRMMELIRDMQVDVVGLLETDLQRFVYGNRDLTRVISEELGYYVDIGPGPNQHTWGAALLSKFPILNSTHHLLPSPHGELAPAIHATLEIHGTEVDVFVSHNGQEEDALDRQLQTEEIARLLRTREHVPTVFLGYLVTKPGDQRPKPYQILMEDGKMWDIEATDKWRWCEYIAFRGLWRVGYARLDEGSISDTELQVGKFLLPLPGQVVEYQDNTELYWHIGEYDVPEPWRFPRQFWNEGVRGHRYRVWIGPVYYLPPESSGMREYGRGWDPTLPVVTP</sequence>
<protein>
    <submittedName>
        <fullName evidence="4">Exo endo phos</fullName>
    </submittedName>
</protein>
<evidence type="ECO:0000256" key="1">
    <source>
        <dbReference type="SAM" id="Phobius"/>
    </source>
</evidence>
<dbReference type="GO" id="GO:0016020">
    <property type="term" value="C:membrane"/>
    <property type="evidence" value="ECO:0007669"/>
    <property type="project" value="GOC"/>
</dbReference>
<dbReference type="InterPro" id="IPR057315">
    <property type="entry name" value="Exo_endo_phos_PGAP2IP_C"/>
</dbReference>
<accession>D5KY56</accession>
<dbReference type="PANTHER" id="PTHR14859">
    <property type="entry name" value="CALCOFLUOR WHITE HYPERSENSITIVE PROTEIN PRECURSOR"/>
    <property type="match status" value="1"/>
</dbReference>
<evidence type="ECO:0000259" key="2">
    <source>
        <dbReference type="Pfam" id="PF23021"/>
    </source>
</evidence>
<feature type="domain" description="PGAP2IP second transmembrane" evidence="2">
    <location>
        <begin position="2"/>
        <end position="95"/>
    </location>
</feature>
<feature type="transmembrane region" description="Helical" evidence="1">
    <location>
        <begin position="121"/>
        <end position="138"/>
    </location>
</feature>
<dbReference type="GO" id="GO:0006506">
    <property type="term" value="P:GPI anchor biosynthetic process"/>
    <property type="evidence" value="ECO:0007669"/>
    <property type="project" value="TreeGrafter"/>
</dbReference>
<feature type="transmembrane region" description="Helical" evidence="1">
    <location>
        <begin position="81"/>
        <end position="101"/>
    </location>
</feature>
<keyword evidence="1" id="KW-0812">Transmembrane</keyword>
<dbReference type="Gene3D" id="3.60.10.10">
    <property type="entry name" value="Endonuclease/exonuclease/phosphatase"/>
    <property type="match status" value="1"/>
</dbReference>
<dbReference type="Pfam" id="PF23021">
    <property type="entry name" value="6TM_2nd_PGAP2IP"/>
    <property type="match status" value="1"/>
</dbReference>
<dbReference type="PANTHER" id="PTHR14859:SF1">
    <property type="entry name" value="PGAP2-INTERACTING PROTEIN"/>
    <property type="match status" value="1"/>
</dbReference>
<dbReference type="SUPFAM" id="SSF56219">
    <property type="entry name" value="DNase I-like"/>
    <property type="match status" value="1"/>
</dbReference>
<feature type="transmembrane region" description="Helical" evidence="1">
    <location>
        <begin position="45"/>
        <end position="69"/>
    </location>
</feature>
<keyword evidence="1" id="KW-0472">Membrane</keyword>
<organism evidence="4">
    <name type="scientific">Tremella fuciformis</name>
    <dbReference type="NCBI Taxonomy" id="64657"/>
    <lineage>
        <taxon>Eukaryota</taxon>
        <taxon>Fungi</taxon>
        <taxon>Dikarya</taxon>
        <taxon>Basidiomycota</taxon>
        <taxon>Agaricomycotina</taxon>
        <taxon>Tremellomycetes</taxon>
        <taxon>Tremellales</taxon>
        <taxon>Tremellaceae</taxon>
        <taxon>Tremella</taxon>
    </lineage>
</organism>
<feature type="domain" description="PGAP2IP C-terminal nuclease-like" evidence="3">
    <location>
        <begin position="154"/>
        <end position="382"/>
    </location>
</feature>
<dbReference type="GO" id="GO:0031505">
    <property type="term" value="P:fungal-type cell wall organization"/>
    <property type="evidence" value="ECO:0007669"/>
    <property type="project" value="TreeGrafter"/>
</dbReference>
<evidence type="ECO:0000259" key="3">
    <source>
        <dbReference type="Pfam" id="PF23226"/>
    </source>
</evidence>
<dbReference type="InterPro" id="IPR053911">
    <property type="entry name" value="PGAP2IP_TM_2nd"/>
</dbReference>
<name>D5KY56_9TREE</name>
<dbReference type="EMBL" id="GU723656">
    <property type="protein sequence ID" value="ADE10101.1"/>
    <property type="molecule type" value="mRNA"/>
</dbReference>
<evidence type="ECO:0000313" key="4">
    <source>
        <dbReference type="EMBL" id="ADE10101.1"/>
    </source>
</evidence>
<dbReference type="GO" id="GO:0005783">
    <property type="term" value="C:endoplasmic reticulum"/>
    <property type="evidence" value="ECO:0007669"/>
    <property type="project" value="TreeGrafter"/>
</dbReference>
<reference evidence="4" key="1">
    <citation type="submission" date="2010-02" db="EMBL/GenBank/DDBJ databases">
        <authorList>
            <person name="Xie B."/>
            <person name="Huang X."/>
            <person name="Deng Y."/>
        </authorList>
    </citation>
    <scope>NUCLEOTIDE SEQUENCE</scope>
</reference>
<proteinExistence type="evidence at transcript level"/>